<dbReference type="CDD" id="cd00886">
    <property type="entry name" value="MogA_MoaB"/>
    <property type="match status" value="1"/>
</dbReference>
<dbReference type="InterPro" id="IPR036425">
    <property type="entry name" value="MoaB/Mog-like_dom_sf"/>
</dbReference>
<accession>A0A1F5USC4</accession>
<dbReference type="NCBIfam" id="NF006870">
    <property type="entry name" value="PRK09364.1"/>
    <property type="match status" value="1"/>
</dbReference>
<dbReference type="GO" id="GO:0061799">
    <property type="term" value="F:cyclic pyranopterin monophosphate synthase activity"/>
    <property type="evidence" value="ECO:0007669"/>
    <property type="project" value="UniProtKB-EC"/>
</dbReference>
<feature type="domain" description="MoaB/Mog" evidence="6">
    <location>
        <begin position="149"/>
        <end position="293"/>
    </location>
</feature>
<dbReference type="PANTHER" id="PTHR43764:SF1">
    <property type="entry name" value="MOLYBDOPTERIN MOLYBDOTRANSFERASE"/>
    <property type="match status" value="1"/>
</dbReference>
<dbReference type="GO" id="GO:0006777">
    <property type="term" value="P:Mo-molybdopterin cofactor biosynthetic process"/>
    <property type="evidence" value="ECO:0007669"/>
    <property type="project" value="UniProtKB-KW"/>
</dbReference>
<dbReference type="InterPro" id="IPR047594">
    <property type="entry name" value="MoaC_bact/euk"/>
</dbReference>
<dbReference type="UniPathway" id="UPA00344"/>
<evidence type="ECO:0000256" key="5">
    <source>
        <dbReference type="ARBA" id="ARBA00023239"/>
    </source>
</evidence>
<dbReference type="CDD" id="cd01420">
    <property type="entry name" value="MoaC_PE"/>
    <property type="match status" value="1"/>
</dbReference>
<keyword evidence="4" id="KW-0501">Molybdenum cofactor biosynthesis</keyword>
<evidence type="ECO:0000256" key="2">
    <source>
        <dbReference type="ARBA" id="ARBA00005046"/>
    </source>
</evidence>
<dbReference type="InterPro" id="IPR036522">
    <property type="entry name" value="MoaC_sf"/>
</dbReference>
<protein>
    <recommendedName>
        <fullName evidence="3">cyclic pyranopterin monophosphate synthase</fullName>
        <ecNumber evidence="3">4.6.1.17</ecNumber>
    </recommendedName>
</protein>
<dbReference type="EMBL" id="MFGX01000099">
    <property type="protein sequence ID" value="OGF53631.1"/>
    <property type="molecule type" value="Genomic_DNA"/>
</dbReference>
<organism evidence="7 8">
    <name type="scientific">Fraserbacteria sp. (strain RBG_16_55_9)</name>
    <dbReference type="NCBI Taxonomy" id="1817864"/>
    <lineage>
        <taxon>Bacteria</taxon>
        <taxon>Candidatus Fraseribacteriota</taxon>
    </lineage>
</organism>
<evidence type="ECO:0000256" key="4">
    <source>
        <dbReference type="ARBA" id="ARBA00023150"/>
    </source>
</evidence>
<dbReference type="EC" id="4.6.1.17" evidence="3"/>
<dbReference type="Proteomes" id="UP000179157">
    <property type="component" value="Unassembled WGS sequence"/>
</dbReference>
<evidence type="ECO:0000313" key="8">
    <source>
        <dbReference type="Proteomes" id="UP000179157"/>
    </source>
</evidence>
<keyword evidence="5" id="KW-0456">Lyase</keyword>
<evidence type="ECO:0000259" key="6">
    <source>
        <dbReference type="SMART" id="SM00852"/>
    </source>
</evidence>
<name>A0A1F5USC4_FRAXR</name>
<dbReference type="Gene3D" id="3.40.980.10">
    <property type="entry name" value="MoaB/Mog-like domain"/>
    <property type="match status" value="1"/>
</dbReference>
<dbReference type="Gene3D" id="3.30.70.640">
    <property type="entry name" value="Molybdopterin cofactor biosynthesis C (MoaC) domain"/>
    <property type="match status" value="1"/>
</dbReference>
<evidence type="ECO:0000313" key="7">
    <source>
        <dbReference type="EMBL" id="OGF53631.1"/>
    </source>
</evidence>
<dbReference type="STRING" id="1817864.A2Z21_05275"/>
<dbReference type="NCBIfam" id="NF002947">
    <property type="entry name" value="PRK03604.1"/>
    <property type="match status" value="1"/>
</dbReference>
<dbReference type="PIRSF" id="PIRSF036594">
    <property type="entry name" value="MoaC_MogA"/>
    <property type="match status" value="1"/>
</dbReference>
<evidence type="ECO:0000256" key="1">
    <source>
        <dbReference type="ARBA" id="ARBA00001637"/>
    </source>
</evidence>
<dbReference type="SUPFAM" id="SSF53218">
    <property type="entry name" value="Molybdenum cofactor biosynthesis proteins"/>
    <property type="match status" value="1"/>
</dbReference>
<comment type="catalytic activity">
    <reaction evidence="1">
        <text>(8S)-3',8-cyclo-7,8-dihydroguanosine 5'-triphosphate = cyclic pyranopterin phosphate + diphosphate</text>
        <dbReference type="Rhea" id="RHEA:49580"/>
        <dbReference type="ChEBI" id="CHEBI:33019"/>
        <dbReference type="ChEBI" id="CHEBI:59648"/>
        <dbReference type="ChEBI" id="CHEBI:131766"/>
        <dbReference type="EC" id="4.6.1.17"/>
    </reaction>
</comment>
<proteinExistence type="predicted"/>
<comment type="pathway">
    <text evidence="2">Cofactor biosynthesis; molybdopterin biosynthesis.</text>
</comment>
<dbReference type="Pfam" id="PF01967">
    <property type="entry name" value="MoaC"/>
    <property type="match status" value="1"/>
</dbReference>
<dbReference type="PANTHER" id="PTHR43764">
    <property type="entry name" value="MOLYBDENUM COFACTOR BIOSYNTHESIS"/>
    <property type="match status" value="1"/>
</dbReference>
<dbReference type="InterPro" id="IPR012247">
    <property type="entry name" value="MoaC_MogA"/>
</dbReference>
<comment type="caution">
    <text evidence="7">The sequence shown here is derived from an EMBL/GenBank/DDBJ whole genome shotgun (WGS) entry which is preliminary data.</text>
</comment>
<dbReference type="InterPro" id="IPR023045">
    <property type="entry name" value="MoaC"/>
</dbReference>
<reference evidence="7 8" key="1">
    <citation type="journal article" date="2016" name="Nat. Commun.">
        <title>Thousands of microbial genomes shed light on interconnected biogeochemical processes in an aquifer system.</title>
        <authorList>
            <person name="Anantharaman K."/>
            <person name="Brown C.T."/>
            <person name="Hug L.A."/>
            <person name="Sharon I."/>
            <person name="Castelle C.J."/>
            <person name="Probst A.J."/>
            <person name="Thomas B.C."/>
            <person name="Singh A."/>
            <person name="Wilkins M.J."/>
            <person name="Karaoz U."/>
            <person name="Brodie E.L."/>
            <person name="Williams K.H."/>
            <person name="Hubbard S.S."/>
            <person name="Banfield J.F."/>
        </authorList>
    </citation>
    <scope>NUCLEOTIDE SEQUENCE [LARGE SCALE GENOMIC DNA]</scope>
    <source>
        <strain evidence="8">RBG_16_55_9</strain>
    </source>
</reference>
<dbReference type="SUPFAM" id="SSF55040">
    <property type="entry name" value="Molybdenum cofactor biosynthesis protein C, MoaC"/>
    <property type="match status" value="1"/>
</dbReference>
<dbReference type="NCBIfam" id="TIGR00581">
    <property type="entry name" value="moaC"/>
    <property type="match status" value="1"/>
</dbReference>
<evidence type="ECO:0000256" key="3">
    <source>
        <dbReference type="ARBA" id="ARBA00012575"/>
    </source>
</evidence>
<dbReference type="Pfam" id="PF00994">
    <property type="entry name" value="MoCF_biosynth"/>
    <property type="match status" value="1"/>
</dbReference>
<sequence length="307" mass="33093">MKDITGKSETLREAVAEAFVAIPPEAQSLLKERHTEKGDALEVARAAGILAAKRTWELLPFCHPLPLTHVEIAYAFEEEGVRIQASVKTIAPTGVEMEALTAASIAALTLYDMLKPHTGEIEIRSLRLVSKKGGKSDYRNALSPPVKAAVIVLSDSVAAGKKEDKAGRAILEALEKEPSVEAKGYEILPDDPERLRESVVALVGGGIDLILTVGGTGLAHTDQTVEALRPLIEREIPGVMEAARAYGQHRTPYSMLSRGIAGMIKNTLVLTLPGSTRGAKETYDALFPAVLHVFFVLRKLPHPHGYS</sequence>
<gene>
    <name evidence="7" type="ORF">A2Z21_05275</name>
</gene>
<dbReference type="SMART" id="SM00852">
    <property type="entry name" value="MoCF_biosynth"/>
    <property type="match status" value="1"/>
</dbReference>
<dbReference type="AlphaFoldDB" id="A0A1F5USC4"/>
<dbReference type="InterPro" id="IPR002820">
    <property type="entry name" value="Mopterin_CF_biosynth-C_dom"/>
</dbReference>
<dbReference type="NCBIfam" id="TIGR00177">
    <property type="entry name" value="molyb_syn"/>
    <property type="match status" value="1"/>
</dbReference>
<dbReference type="InterPro" id="IPR051920">
    <property type="entry name" value="MPT_Adenylyltrnsfr/MoaC-Rel"/>
</dbReference>
<dbReference type="InterPro" id="IPR001453">
    <property type="entry name" value="MoaB/Mog_dom"/>
</dbReference>